<dbReference type="PANTHER" id="PTHR30294:SF29">
    <property type="entry name" value="MULTIDRUG ABC TRANSPORTER PERMEASE YBHS-RELATED"/>
    <property type="match status" value="1"/>
</dbReference>
<keyword evidence="6 8" id="KW-1133">Transmembrane helix</keyword>
<evidence type="ECO:0000259" key="9">
    <source>
        <dbReference type="PROSITE" id="PS51012"/>
    </source>
</evidence>
<dbReference type="GO" id="GO:0005886">
    <property type="term" value="C:plasma membrane"/>
    <property type="evidence" value="ECO:0007669"/>
    <property type="project" value="UniProtKB-SubCell"/>
</dbReference>
<accession>A0A644ZSY1</accession>
<reference evidence="10" key="1">
    <citation type="submission" date="2019-08" db="EMBL/GenBank/DDBJ databases">
        <authorList>
            <person name="Kucharzyk K."/>
            <person name="Murdoch R.W."/>
            <person name="Higgins S."/>
            <person name="Loffler F."/>
        </authorList>
    </citation>
    <scope>NUCLEOTIDE SEQUENCE</scope>
</reference>
<keyword evidence="4" id="KW-1003">Cell membrane</keyword>
<dbReference type="InterPro" id="IPR047817">
    <property type="entry name" value="ABC2_TM_bact-type"/>
</dbReference>
<keyword evidence="5 8" id="KW-0812">Transmembrane</keyword>
<comment type="similarity">
    <text evidence="2">Belongs to the ABC-2 integral membrane protein family.</text>
</comment>
<evidence type="ECO:0000256" key="4">
    <source>
        <dbReference type="ARBA" id="ARBA00022475"/>
    </source>
</evidence>
<proteinExistence type="inferred from homology"/>
<dbReference type="PROSITE" id="PS51012">
    <property type="entry name" value="ABC_TM2"/>
    <property type="match status" value="1"/>
</dbReference>
<dbReference type="InterPro" id="IPR051449">
    <property type="entry name" value="ABC-2_transporter_component"/>
</dbReference>
<evidence type="ECO:0000256" key="3">
    <source>
        <dbReference type="ARBA" id="ARBA00022448"/>
    </source>
</evidence>
<feature type="transmembrane region" description="Helical" evidence="8">
    <location>
        <begin position="324"/>
        <end position="344"/>
    </location>
</feature>
<evidence type="ECO:0000256" key="8">
    <source>
        <dbReference type="SAM" id="Phobius"/>
    </source>
</evidence>
<gene>
    <name evidence="10" type="primary">rbbA_7</name>
    <name evidence="10" type="ORF">SDC9_90787</name>
</gene>
<keyword evidence="3" id="KW-0813">Transport</keyword>
<evidence type="ECO:0000256" key="5">
    <source>
        <dbReference type="ARBA" id="ARBA00022692"/>
    </source>
</evidence>
<feature type="transmembrane region" description="Helical" evidence="8">
    <location>
        <begin position="236"/>
        <end position="258"/>
    </location>
</feature>
<feature type="domain" description="ABC transmembrane type-2" evidence="9">
    <location>
        <begin position="118"/>
        <end position="347"/>
    </location>
</feature>
<dbReference type="GO" id="GO:0140359">
    <property type="term" value="F:ABC-type transporter activity"/>
    <property type="evidence" value="ECO:0007669"/>
    <property type="project" value="InterPro"/>
</dbReference>
<feature type="transmembrane region" description="Helical" evidence="8">
    <location>
        <begin position="152"/>
        <end position="175"/>
    </location>
</feature>
<feature type="transmembrane region" description="Helical" evidence="8">
    <location>
        <begin position="21"/>
        <end position="39"/>
    </location>
</feature>
<evidence type="ECO:0000256" key="6">
    <source>
        <dbReference type="ARBA" id="ARBA00022989"/>
    </source>
</evidence>
<organism evidence="10">
    <name type="scientific">bioreactor metagenome</name>
    <dbReference type="NCBI Taxonomy" id="1076179"/>
    <lineage>
        <taxon>unclassified sequences</taxon>
        <taxon>metagenomes</taxon>
        <taxon>ecological metagenomes</taxon>
    </lineage>
</organism>
<comment type="subcellular location">
    <subcellularLocation>
        <location evidence="1">Cell membrane</location>
        <topology evidence="1">Multi-pass membrane protein</topology>
    </subcellularLocation>
</comment>
<feature type="transmembrane region" description="Helical" evidence="8">
    <location>
        <begin position="264"/>
        <end position="284"/>
    </location>
</feature>
<evidence type="ECO:0000256" key="7">
    <source>
        <dbReference type="ARBA" id="ARBA00023136"/>
    </source>
</evidence>
<protein>
    <submittedName>
        <fullName evidence="10">Ribosome-associated ATPase</fullName>
    </submittedName>
</protein>
<name>A0A644ZSY1_9ZZZZ</name>
<dbReference type="InterPro" id="IPR013525">
    <property type="entry name" value="ABC2_TM"/>
</dbReference>
<keyword evidence="7 8" id="KW-0472">Membrane</keyword>
<dbReference type="AlphaFoldDB" id="A0A644ZSY1"/>
<evidence type="ECO:0000256" key="2">
    <source>
        <dbReference type="ARBA" id="ARBA00007783"/>
    </source>
</evidence>
<dbReference type="EMBL" id="VSSQ01010353">
    <property type="protein sequence ID" value="MPM44109.1"/>
    <property type="molecule type" value="Genomic_DNA"/>
</dbReference>
<comment type="caution">
    <text evidence="10">The sequence shown here is derived from an EMBL/GenBank/DDBJ whole genome shotgun (WGS) entry which is preliminary data.</text>
</comment>
<dbReference type="Pfam" id="PF12698">
    <property type="entry name" value="ABC2_membrane_3"/>
    <property type="match status" value="1"/>
</dbReference>
<dbReference type="PANTHER" id="PTHR30294">
    <property type="entry name" value="MEMBRANE COMPONENT OF ABC TRANSPORTER YHHJ-RELATED"/>
    <property type="match status" value="1"/>
</dbReference>
<evidence type="ECO:0000256" key="1">
    <source>
        <dbReference type="ARBA" id="ARBA00004651"/>
    </source>
</evidence>
<feature type="transmembrane region" description="Helical" evidence="8">
    <location>
        <begin position="205"/>
        <end position="224"/>
    </location>
</feature>
<evidence type="ECO:0000313" key="10">
    <source>
        <dbReference type="EMBL" id="MPM44109.1"/>
    </source>
</evidence>
<sequence>MRIYKIASKEIISVYRDKLSFSILLVLPIVIVGILGNVLRFELLDLDFAVLDRSNSVYSRSLIDELDKSKQFSFAGELVSENEILPAFVKGNMKFVIVVPDNLHRGGEIVVFLDGSDLVLSEAVSQTLFAIIGGGYNVGVRFKYNPELKSEWVPLPGLIMIALIIVSSIMLAMSVNRERERGTARMLLLTPASMGEILVGKALPYLLVSLLHGLTVFGVSLFMFGIGMNFGPAIGFFLLTFLFSLNSMVLGLFIASVVKSELELLIGCWLFVFIPNVFFSGFIYPLQSMSSFIIPVARYMPGTLFIEAYKGLMFRETSVGDSSFYLVVLLLQALVLFLVTIYLFKRNFFRK</sequence>